<dbReference type="InterPro" id="IPR014016">
    <property type="entry name" value="UvrD-like_ATP-bd"/>
</dbReference>
<keyword evidence="4 5" id="KW-0067">ATP-binding</keyword>
<feature type="region of interest" description="Disordered" evidence="6">
    <location>
        <begin position="1621"/>
        <end position="1703"/>
    </location>
</feature>
<evidence type="ECO:0000256" key="5">
    <source>
        <dbReference type="PROSITE-ProRule" id="PRU00560"/>
    </source>
</evidence>
<feature type="domain" description="UvrD-like helicase ATP-binding" evidence="7">
    <location>
        <begin position="206"/>
        <end position="559"/>
    </location>
</feature>
<dbReference type="Gene3D" id="3.40.50.300">
    <property type="entry name" value="P-loop containing nucleotide triphosphate hydrolases"/>
    <property type="match status" value="2"/>
</dbReference>
<dbReference type="PANTHER" id="PTHR21529:SF4">
    <property type="entry name" value="TPR AND ANKYRIN REPEAT-CONTAINING PROTEIN 1"/>
    <property type="match status" value="1"/>
</dbReference>
<dbReference type="PANTHER" id="PTHR21529">
    <property type="entry name" value="MAMMARY TURMOR VIRUS RECEPTOR HOMOLOG 1, 2 MTVR1, 2"/>
    <property type="match status" value="1"/>
</dbReference>
<accession>A0A8H3DN31</accession>
<evidence type="ECO:0000259" key="7">
    <source>
        <dbReference type="PROSITE" id="PS51198"/>
    </source>
</evidence>
<evidence type="ECO:0000256" key="4">
    <source>
        <dbReference type="ARBA" id="ARBA00022840"/>
    </source>
</evidence>
<dbReference type="InterPro" id="IPR027417">
    <property type="entry name" value="P-loop_NTPase"/>
</dbReference>
<dbReference type="GO" id="GO:0004386">
    <property type="term" value="F:helicase activity"/>
    <property type="evidence" value="ECO:0007669"/>
    <property type="project" value="UniProtKB-UniRule"/>
</dbReference>
<name>A0A8H3DN31_9AGAM</name>
<feature type="compositionally biased region" description="Acidic residues" evidence="6">
    <location>
        <begin position="1685"/>
        <end position="1694"/>
    </location>
</feature>
<evidence type="ECO:0000256" key="2">
    <source>
        <dbReference type="ARBA" id="ARBA00022801"/>
    </source>
</evidence>
<evidence type="ECO:0000313" key="9">
    <source>
        <dbReference type="Proteomes" id="UP000663853"/>
    </source>
</evidence>
<feature type="binding site" evidence="5">
    <location>
        <begin position="227"/>
        <end position="234"/>
    </location>
    <ligand>
        <name>ATP</name>
        <dbReference type="ChEBI" id="CHEBI:30616"/>
    </ligand>
</feature>
<feature type="compositionally biased region" description="Polar residues" evidence="6">
    <location>
        <begin position="1671"/>
        <end position="1684"/>
    </location>
</feature>
<protein>
    <recommendedName>
        <fullName evidence="7">UvrD-like helicase ATP-binding domain-containing protein</fullName>
    </recommendedName>
</protein>
<dbReference type="Proteomes" id="UP000663853">
    <property type="component" value="Unassembled WGS sequence"/>
</dbReference>
<dbReference type="Pfam" id="PF00580">
    <property type="entry name" value="UvrD-helicase"/>
    <property type="match status" value="1"/>
</dbReference>
<dbReference type="GO" id="GO:0016787">
    <property type="term" value="F:hydrolase activity"/>
    <property type="evidence" value="ECO:0007669"/>
    <property type="project" value="UniProtKB-UniRule"/>
</dbReference>
<gene>
    <name evidence="8" type="ORF">RDB_LOCUS186598</name>
</gene>
<reference evidence="8" key="1">
    <citation type="submission" date="2021-01" db="EMBL/GenBank/DDBJ databases">
        <authorList>
            <person name="Kaushik A."/>
        </authorList>
    </citation>
    <scope>NUCLEOTIDE SEQUENCE</scope>
    <source>
        <strain evidence="8">AG6-10EEA</strain>
    </source>
</reference>
<evidence type="ECO:0000313" key="8">
    <source>
        <dbReference type="EMBL" id="CAE6538460.1"/>
    </source>
</evidence>
<dbReference type="SUPFAM" id="SSF52540">
    <property type="entry name" value="P-loop containing nucleoside triphosphate hydrolases"/>
    <property type="match status" value="1"/>
</dbReference>
<dbReference type="EMBL" id="CAJMXA010004264">
    <property type="protein sequence ID" value="CAE6538460.1"/>
    <property type="molecule type" value="Genomic_DNA"/>
</dbReference>
<evidence type="ECO:0000256" key="6">
    <source>
        <dbReference type="SAM" id="MobiDB-lite"/>
    </source>
</evidence>
<keyword evidence="2 5" id="KW-0378">Hydrolase</keyword>
<feature type="compositionally biased region" description="Basic and acidic residues" evidence="6">
    <location>
        <begin position="1631"/>
        <end position="1640"/>
    </location>
</feature>
<dbReference type="PROSITE" id="PS51198">
    <property type="entry name" value="UVRD_HELICASE_ATP_BIND"/>
    <property type="match status" value="1"/>
</dbReference>
<keyword evidence="1 5" id="KW-0547">Nucleotide-binding</keyword>
<dbReference type="InterPro" id="IPR039904">
    <property type="entry name" value="TRANK1"/>
</dbReference>
<dbReference type="GO" id="GO:0005524">
    <property type="term" value="F:ATP binding"/>
    <property type="evidence" value="ECO:0007669"/>
    <property type="project" value="UniProtKB-UniRule"/>
</dbReference>
<sequence>MSTSTWRWPVVLSGRAIRELRQLTEDSRTLEIIRTKFKELSRAQFTIDNQFLVRGTESHIPIYRARMGVDLRIIYMVDLVADSESKFDHQVIKVFSVSTRARVAYDFWVKVSRYLVRHGREYRDRCTRREYVQTADGPLNIPAMFEHKEYVLAGPDSEYSLGDDDNTIGSETDMNELHEIVALEKFSPVTKSLYNSILADMEAVLPMALNPDERKIVRHHGTSIVIGRSGTGKTTALIYKMRANAQLAVRSDEVRQTRQLFVTRSKVLTQHIARNYQGLIDSSEIANKSTHELEEMRQVNQKYQNRELVEYDNSVDFRVDLPRRFSELKDSHFPLFVSFDKLCELLEGDMLGAAGEDALTAARVRARPIVTFNDFKNQYWPTFNQKLTRNLNPALVFSEILGVIKGYGRNLTMEEYLSELSHKKSPLLMDVRDRVYAIYEAYTKLCRQRYEIDNADRTQKILSGYRVPPESRVDHIFVDEVQDHLMSDVHLLQSLCSNLDGGYWCGDTAQTINVGSSFRIKDLKAFVYDSMISKETSQSQRKAAMPFSLFELTVNFRSHGGIVRYAASLVELIYTLFPTSIDVMQPESAKTPGLSPLLFVSRVSDEAAFVHYLLDQKPIEQATPFGAQQAIIVRSEATAQSLTQRLQKGCTVITLLETKGLEFDDILLYNFFQDSEAPASAWRVILSLSVRNESVRVQFEKSESHIAASPVLCSELKQLYVAVTRARHRCWIWDSGETIDAMKVLWEGLKLITISDSLDSLSKFAASSKDLRQWAQRGQEFFSTGLYELAQSCFERAGQDKEAAIADAYNHMTKAKGAQGAGVKDALIQAAGKMEKCAKDEKSSHTASTLWYHAATCWHGAREIIKSSRAYCRGEFYDQAAVISFEAQNMDECLRILVSHSHHMDPALVQRIEEVASVHFLRERRYDDLQKLFKGDLDKCIALARSLRFPIQIKELLQRNRQFEDLANEYLADGLPVQAIECLLKVRKPSTIERSKKIISNYLWMTFSLDATLNPQSAQQAEDLIGKCASLGGLSDPATCYDIEIFLVLLRHQPVSLELFENIIKALDSAIDEDRLRLTLIYHHVLKANDYSHDSRESFSAHLRIWPDYLANIQLLAELPSPTQSSHVRQLLGLSDSIVTGSKPGSNASISIPNGTFLQEFVNKGRIAKKNSTRDLVLDVDTANASIREALAEHIRQSLEDLHSHLLKSPWTRPLWLAQHMDFPVIPEVPSQLALRSWNLIQNLDSVFFALDPAKGYSSNVGATRFGKTDADKVQTTWLVRLFNVIFPPNGSIHREGLELLKHEFSGGIHAWVDDALGSLDPNKHKQMFMTLLVIYLSITSELYPGHMQVREFPLLRMRAPMGCPPRPELVAADISTLHQPASLGRLHKVVDAIGRIIERGWSIDATVLVHLVERTTRDLILAERNIAVWRSYSGFSGLVVPLSWASSLTMHAKYPRKFRPQPIDAFVRHLRLILVQLLDSIPDHWKLLNDDLGVHDLESLISRLIWSISLLAVNLHPAHPALPAVFDALKEATAEGNRIRTPLTAELTTLGVNHDTLPIGSNQKLCLTLLTRTFHHEKLVMLLGNHGIACPAKQGLITETIIFNNLPHLHSILLDRANEKAMDPDSQDVAELHDPRDPSMEIPPDSPLVETTPYHSPESHEAPPDVSPSRPETPSSVSDSQSQAEEELIEDETSTGKLTPDDAAHRIQVAWRRVAEKQAQRRRLHEFPHEGRLYEEHRLNFPKAGKKTNERDILALRLIRGPCLSIILGLQMLVEAMRDYLEHIDENLKEEGLSVKDVEEIQKTNKKNQKLVETYLAKANESLPPGKPPRVIKQGNLSGVRTQTKVAWDTFMDVKNSKTVSQDEDFQAIEALMLRGKGPVLRALDKVPRGKAR</sequence>
<evidence type="ECO:0000256" key="1">
    <source>
        <dbReference type="ARBA" id="ARBA00022741"/>
    </source>
</evidence>
<keyword evidence="3 5" id="KW-0347">Helicase</keyword>
<comment type="caution">
    <text evidence="8">The sequence shown here is derived from an EMBL/GenBank/DDBJ whole genome shotgun (WGS) entry which is preliminary data.</text>
</comment>
<proteinExistence type="predicted"/>
<organism evidence="8 9">
    <name type="scientific">Rhizoctonia solani</name>
    <dbReference type="NCBI Taxonomy" id="456999"/>
    <lineage>
        <taxon>Eukaryota</taxon>
        <taxon>Fungi</taxon>
        <taxon>Dikarya</taxon>
        <taxon>Basidiomycota</taxon>
        <taxon>Agaricomycotina</taxon>
        <taxon>Agaricomycetes</taxon>
        <taxon>Cantharellales</taxon>
        <taxon>Ceratobasidiaceae</taxon>
        <taxon>Rhizoctonia</taxon>
    </lineage>
</organism>
<evidence type="ECO:0000256" key="3">
    <source>
        <dbReference type="ARBA" id="ARBA00022806"/>
    </source>
</evidence>